<dbReference type="Pfam" id="PF01571">
    <property type="entry name" value="GCV_T"/>
    <property type="match status" value="1"/>
</dbReference>
<dbReference type="NCBIfam" id="TIGR03317">
    <property type="entry name" value="ygfZ_signature"/>
    <property type="match status" value="1"/>
</dbReference>
<dbReference type="InterPro" id="IPR045179">
    <property type="entry name" value="YgfZ/GcvT"/>
</dbReference>
<protein>
    <submittedName>
        <fullName evidence="4">Folate-binding protein</fullName>
    </submittedName>
</protein>
<organism evidence="4 5">
    <name type="scientific">Bradyrhizobium lablabi</name>
    <dbReference type="NCBI Taxonomy" id="722472"/>
    <lineage>
        <taxon>Bacteria</taxon>
        <taxon>Pseudomonadati</taxon>
        <taxon>Pseudomonadota</taxon>
        <taxon>Alphaproteobacteria</taxon>
        <taxon>Hyphomicrobiales</taxon>
        <taxon>Nitrobacteraceae</taxon>
        <taxon>Bradyrhizobium</taxon>
    </lineage>
</organism>
<evidence type="ECO:0000256" key="1">
    <source>
        <dbReference type="ARBA" id="ARBA00022946"/>
    </source>
</evidence>
<comment type="caution">
    <text evidence="4">The sequence shown here is derived from an EMBL/GenBank/DDBJ whole genome shotgun (WGS) entry which is preliminary data.</text>
</comment>
<dbReference type="Pfam" id="PF25455">
    <property type="entry name" value="Beta-barrel_CAF17_C"/>
    <property type="match status" value="1"/>
</dbReference>
<dbReference type="GO" id="GO:0016226">
    <property type="term" value="P:iron-sulfur cluster assembly"/>
    <property type="evidence" value="ECO:0007669"/>
    <property type="project" value="TreeGrafter"/>
</dbReference>
<proteinExistence type="predicted"/>
<dbReference type="PANTHER" id="PTHR22602">
    <property type="entry name" value="TRANSFERASE CAF17, MITOCHONDRIAL-RELATED"/>
    <property type="match status" value="1"/>
</dbReference>
<evidence type="ECO:0000259" key="2">
    <source>
        <dbReference type="Pfam" id="PF01571"/>
    </source>
</evidence>
<dbReference type="STRING" id="722472.SAMN05444321_4112"/>
<reference evidence="4 5" key="1">
    <citation type="submission" date="2014-03" db="EMBL/GenBank/DDBJ databases">
        <title>Bradyrhizobium valentinum sp. nov., isolated from effective nodules of Lupinus mariae-josephae, a lupine endemic of basic-lime soils in Eastern Spain.</title>
        <authorList>
            <person name="Duran D."/>
            <person name="Rey L."/>
            <person name="Navarro A."/>
            <person name="Busquets A."/>
            <person name="Imperial J."/>
            <person name="Ruiz-Argueso T."/>
        </authorList>
    </citation>
    <scope>NUCLEOTIDE SEQUENCE [LARGE SCALE GENOMIC DNA]</scope>
    <source>
        <strain evidence="4 5">CCBAU 23086</strain>
    </source>
</reference>
<evidence type="ECO:0000313" key="5">
    <source>
        <dbReference type="Proteomes" id="UP000051660"/>
    </source>
</evidence>
<evidence type="ECO:0000313" key="4">
    <source>
        <dbReference type="EMBL" id="KRR26755.1"/>
    </source>
</evidence>
<dbReference type="InterPro" id="IPR017703">
    <property type="entry name" value="YgfZ/GCV_T_CS"/>
</dbReference>
<dbReference type="PANTHER" id="PTHR22602:SF0">
    <property type="entry name" value="TRANSFERASE CAF17, MITOCHONDRIAL-RELATED"/>
    <property type="match status" value="1"/>
</dbReference>
<evidence type="ECO:0000259" key="3">
    <source>
        <dbReference type="Pfam" id="PF25455"/>
    </source>
</evidence>
<dbReference type="InterPro" id="IPR027266">
    <property type="entry name" value="TrmE/GcvT-like"/>
</dbReference>
<dbReference type="Gene3D" id="3.30.1360.120">
    <property type="entry name" value="Probable tRNA modification gtpase trme, domain 1"/>
    <property type="match status" value="2"/>
</dbReference>
<dbReference type="OrthoDB" id="9796287at2"/>
<dbReference type="EMBL" id="LLYB01000043">
    <property type="protein sequence ID" value="KRR26755.1"/>
    <property type="molecule type" value="Genomic_DNA"/>
</dbReference>
<dbReference type="PIRSF" id="PIRSF006487">
    <property type="entry name" value="GcvT"/>
    <property type="match status" value="1"/>
</dbReference>
<sequence length="293" mass="31228">MKAAFLPDRGVVKVSGEDARNFLNGLITTDVALLQPGLGRFGALLTPQGKITTDFLITEAPEGHGGGFLIDAPRALAQNLADKLGFYKLRAKVAVENISDSMGVLAAWDGEPAMKPDLAFADPRHEALGWRILVPEDLKQKVADVIGAALVDSEAYEVHRIALGVPRGGLDFMYSDAFPHETNMDRLHGVDFDKGCYVGQEVVSRMQHRGTARTRIVRITLEDFSPETGVAVLGGDKQLGTMGSTAGGHGLALLRIDRVADALDAGLSLTAGGLAIRLTDPNDVRIPPKQTVA</sequence>
<feature type="domain" description="GCVT N-terminal" evidence="2">
    <location>
        <begin position="12"/>
        <end position="106"/>
    </location>
</feature>
<dbReference type="InterPro" id="IPR057460">
    <property type="entry name" value="CAF17_C"/>
</dbReference>
<feature type="domain" description="CAF17 C-terminal" evidence="3">
    <location>
        <begin position="213"/>
        <end position="282"/>
    </location>
</feature>
<name>A0A0R3NA67_9BRAD</name>
<dbReference type="InterPro" id="IPR006222">
    <property type="entry name" value="GCVT_N"/>
</dbReference>
<gene>
    <name evidence="4" type="ORF">CQ14_20405</name>
</gene>
<keyword evidence="1" id="KW-0809">Transit peptide</keyword>
<dbReference type="AlphaFoldDB" id="A0A0R3NA67"/>
<dbReference type="Proteomes" id="UP000051660">
    <property type="component" value="Unassembled WGS sequence"/>
</dbReference>
<dbReference type="RefSeq" id="WP_057856841.1">
    <property type="nucleotide sequence ID" value="NZ_LLYB01000043.1"/>
</dbReference>
<accession>A0A0R3NA67</accession>
<dbReference type="SUPFAM" id="SSF103025">
    <property type="entry name" value="Folate-binding domain"/>
    <property type="match status" value="1"/>
</dbReference>